<dbReference type="PANTHER" id="PTHR36451">
    <property type="entry name" value="PAPS-DEPENDENT SULFOTRANSFERASE STF3"/>
    <property type="match status" value="1"/>
</dbReference>
<dbReference type="PANTHER" id="PTHR36451:SF1">
    <property type="entry name" value="OMEGA-HYDROXY-BETA-DIHYDROMENAQUINONE-9 SULFOTRANSFERASE STF3"/>
    <property type="match status" value="1"/>
</dbReference>
<dbReference type="OrthoDB" id="9777890at2"/>
<protein>
    <submittedName>
        <fullName evidence="1">Sulfotransferase family protein</fullName>
    </submittedName>
</protein>
<dbReference type="Pfam" id="PF13469">
    <property type="entry name" value="Sulfotransfer_3"/>
    <property type="match status" value="1"/>
</dbReference>
<dbReference type="InterPro" id="IPR027417">
    <property type="entry name" value="P-loop_NTPase"/>
</dbReference>
<sequence length="377" mass="42615">MTTRTDVGTVEDLHASATKACGLDDFGVDDYTEALGVLLESYVRDAGMTELGSKMNRYFLRGALVARLLSEASWKANPEYATAPVDRPIFVTGLPRTGTTALHRLLTADPGHQGLEMWLAEFPQPRPPRDTWESNPVFQQIQGGLEQHHVENPEFMGLHYMSASDVEECWQLLRQTFKSISYESLSYLPTYSQWLQQQNWTNAYTRHKKNLQLIGLNQPERRWILKNPSHLFALDELMAIYPDALIIQTHRPPATIIPSMCSLAEAAGEGWSTVFNGELIGKTQLELWSRGLRAFNTARAKYDPAQFIDVDFRDFRTDPMGTVENIYRTFGLDLTDAAAAEMRALDEESKSGDRKPVHKYSLEDYGLTEAEVNAAFE</sequence>
<organism evidence="1 2">
    <name type="scientific">Williamsia limnetica</name>
    <dbReference type="NCBI Taxonomy" id="882452"/>
    <lineage>
        <taxon>Bacteria</taxon>
        <taxon>Bacillati</taxon>
        <taxon>Actinomycetota</taxon>
        <taxon>Actinomycetes</taxon>
        <taxon>Mycobacteriales</taxon>
        <taxon>Nocardiaceae</taxon>
        <taxon>Williamsia</taxon>
    </lineage>
</organism>
<keyword evidence="2" id="KW-1185">Reference proteome</keyword>
<dbReference type="EMBL" id="QJSP01000011">
    <property type="protein sequence ID" value="PYE15010.1"/>
    <property type="molecule type" value="Genomic_DNA"/>
</dbReference>
<dbReference type="AlphaFoldDB" id="A0A318RIP7"/>
<dbReference type="RefSeq" id="WP_110471026.1">
    <property type="nucleotide sequence ID" value="NZ_QJSP01000011.1"/>
</dbReference>
<accession>A0A318RIP7</accession>
<reference evidence="1 2" key="1">
    <citation type="submission" date="2018-06" db="EMBL/GenBank/DDBJ databases">
        <title>Genomic Encyclopedia of Type Strains, Phase IV (KMG-IV): sequencing the most valuable type-strain genomes for metagenomic binning, comparative biology and taxonomic classification.</title>
        <authorList>
            <person name="Goeker M."/>
        </authorList>
    </citation>
    <scope>NUCLEOTIDE SEQUENCE [LARGE SCALE GENOMIC DNA]</scope>
    <source>
        <strain evidence="1 2">DSM 45521</strain>
    </source>
</reference>
<dbReference type="SUPFAM" id="SSF52540">
    <property type="entry name" value="P-loop containing nucleoside triphosphate hydrolases"/>
    <property type="match status" value="1"/>
</dbReference>
<keyword evidence="1" id="KW-0808">Transferase</keyword>
<gene>
    <name evidence="1" type="ORF">DFR67_11185</name>
</gene>
<comment type="caution">
    <text evidence="1">The sequence shown here is derived from an EMBL/GenBank/DDBJ whole genome shotgun (WGS) entry which is preliminary data.</text>
</comment>
<name>A0A318RIP7_WILLI</name>
<evidence type="ECO:0000313" key="2">
    <source>
        <dbReference type="Proteomes" id="UP000247591"/>
    </source>
</evidence>
<dbReference type="Proteomes" id="UP000247591">
    <property type="component" value="Unassembled WGS sequence"/>
</dbReference>
<dbReference type="InterPro" id="IPR052736">
    <property type="entry name" value="Stf3_sulfotransferase"/>
</dbReference>
<dbReference type="GO" id="GO:0016740">
    <property type="term" value="F:transferase activity"/>
    <property type="evidence" value="ECO:0007669"/>
    <property type="project" value="UniProtKB-KW"/>
</dbReference>
<proteinExistence type="predicted"/>
<evidence type="ECO:0000313" key="1">
    <source>
        <dbReference type="EMBL" id="PYE15010.1"/>
    </source>
</evidence>
<dbReference type="Gene3D" id="3.40.50.300">
    <property type="entry name" value="P-loop containing nucleotide triphosphate hydrolases"/>
    <property type="match status" value="1"/>
</dbReference>